<keyword evidence="2" id="KW-1185">Reference proteome</keyword>
<proteinExistence type="predicted"/>
<sequence length="224" mass="24746">MSPTDGHHHCQDKLYKVERNLARADPEITHQRKQYNGKMEPCQPSFYAAHLADIHLGSIQQMFVAAAYLSAGMASPCLRNLIGTPRLKDAQASAQIAFEDASTVDSNSLKDVFVVARSASRIIAYERLLETTNSGLSKPIFHLWRLGMIGNAALLCLEHFQALQTTLMSSLLLDPTRRTIIHFGMIRLSASQAYFVLPRTTAAVLAIAEGIYEADFAAENLIND</sequence>
<organism evidence="1 2">
    <name type="scientific">Ceraceosorus guamensis</name>
    <dbReference type="NCBI Taxonomy" id="1522189"/>
    <lineage>
        <taxon>Eukaryota</taxon>
        <taxon>Fungi</taxon>
        <taxon>Dikarya</taxon>
        <taxon>Basidiomycota</taxon>
        <taxon>Ustilaginomycotina</taxon>
        <taxon>Exobasidiomycetes</taxon>
        <taxon>Ceraceosorales</taxon>
        <taxon>Ceraceosoraceae</taxon>
        <taxon>Ceraceosorus</taxon>
    </lineage>
</organism>
<accession>A0A316W342</accession>
<dbReference type="RefSeq" id="XP_025371292.1">
    <property type="nucleotide sequence ID" value="XM_025515962.1"/>
</dbReference>
<name>A0A316W342_9BASI</name>
<dbReference type="AlphaFoldDB" id="A0A316W342"/>
<dbReference type="OrthoDB" id="10573275at2759"/>
<protein>
    <submittedName>
        <fullName evidence="1">Uncharacterized protein</fullName>
    </submittedName>
</protein>
<gene>
    <name evidence="1" type="ORF">IE81DRAFT_345837</name>
</gene>
<dbReference type="EMBL" id="KZ819363">
    <property type="protein sequence ID" value="PWN44132.1"/>
    <property type="molecule type" value="Genomic_DNA"/>
</dbReference>
<reference evidence="1 2" key="1">
    <citation type="journal article" date="2018" name="Mol. Biol. Evol.">
        <title>Broad Genomic Sampling Reveals a Smut Pathogenic Ancestry of the Fungal Clade Ustilaginomycotina.</title>
        <authorList>
            <person name="Kijpornyongpan T."/>
            <person name="Mondo S.J."/>
            <person name="Barry K."/>
            <person name="Sandor L."/>
            <person name="Lee J."/>
            <person name="Lipzen A."/>
            <person name="Pangilinan J."/>
            <person name="LaButti K."/>
            <person name="Hainaut M."/>
            <person name="Henrissat B."/>
            <person name="Grigoriev I.V."/>
            <person name="Spatafora J.W."/>
            <person name="Aime M.C."/>
        </authorList>
    </citation>
    <scope>NUCLEOTIDE SEQUENCE [LARGE SCALE GENOMIC DNA]</scope>
    <source>
        <strain evidence="1 2">MCA 4658</strain>
    </source>
</reference>
<dbReference type="Proteomes" id="UP000245783">
    <property type="component" value="Unassembled WGS sequence"/>
</dbReference>
<evidence type="ECO:0000313" key="2">
    <source>
        <dbReference type="Proteomes" id="UP000245783"/>
    </source>
</evidence>
<evidence type="ECO:0000313" key="1">
    <source>
        <dbReference type="EMBL" id="PWN44132.1"/>
    </source>
</evidence>
<dbReference type="GeneID" id="37037832"/>
<dbReference type="InParanoid" id="A0A316W342"/>